<keyword evidence="3" id="KW-1185">Reference proteome</keyword>
<evidence type="ECO:0000313" key="3">
    <source>
        <dbReference type="Proteomes" id="UP000565711"/>
    </source>
</evidence>
<name>A0A846Y3B0_9NOCA</name>
<dbReference type="AlphaFoldDB" id="A0A846Y3B0"/>
<dbReference type="InterPro" id="IPR025447">
    <property type="entry name" value="DUF4192"/>
</dbReference>
<feature type="region of interest" description="Disordered" evidence="1">
    <location>
        <begin position="1"/>
        <end position="32"/>
    </location>
</feature>
<comment type="caution">
    <text evidence="2">The sequence shown here is derived from an EMBL/GenBank/DDBJ whole genome shotgun (WGS) entry which is preliminary data.</text>
</comment>
<sequence length="405" mass="42299">MTEPGDGGDEVAKGADRGGDGSVFPDGDNPWMPTALTMSGPDDFIAAVPALLGFRPRRSLVACLLLRSDRYPGAVYLGAVARHDLDVTGCGVWVRLASQLAALCGQENAMGVVVLIVDDRATAPRADRAGRRAARHLELARVLADALDARDVLLTEVWAVPEIGGGADWWSVPAPHRHGRQSDPAASPVAVAQVLDGRPIRNSRSELTAAVAPDAELTASVGATLGTAAEVAQRRFRRALLADDPRSYSRESLTMVLRRISAAAAGAQATPRELADVAVAVRDTTVRDALFAVVLGAQATAAETLWARACRGSTGPDRAELAALFGYSAYARGDGPLAGIAFDAALAADPSHRIAQLLDAALRTGMRPTDVRKLAYSGRDTAAGLGVELGTEVEPCDPPAEGRQP</sequence>
<dbReference type="Proteomes" id="UP000565711">
    <property type="component" value="Unassembled WGS sequence"/>
</dbReference>
<accession>A0A846Y3B0</accession>
<protein>
    <submittedName>
        <fullName evidence="2">DUF4192 domain-containing protein</fullName>
    </submittedName>
</protein>
<dbReference type="EMBL" id="JAAXOP010000017">
    <property type="protein sequence ID" value="NKY53307.1"/>
    <property type="molecule type" value="Genomic_DNA"/>
</dbReference>
<proteinExistence type="predicted"/>
<gene>
    <name evidence="2" type="ORF">HGA08_24215</name>
</gene>
<reference evidence="2 3" key="1">
    <citation type="submission" date="2020-04" db="EMBL/GenBank/DDBJ databases">
        <title>MicrobeNet Type strains.</title>
        <authorList>
            <person name="Nicholson A.C."/>
        </authorList>
    </citation>
    <scope>NUCLEOTIDE SEQUENCE [LARGE SCALE GENOMIC DNA]</scope>
    <source>
        <strain evidence="2 3">JCM 12354</strain>
    </source>
</reference>
<evidence type="ECO:0000256" key="1">
    <source>
        <dbReference type="SAM" id="MobiDB-lite"/>
    </source>
</evidence>
<dbReference type="Pfam" id="PF13830">
    <property type="entry name" value="DUF4192"/>
    <property type="match status" value="1"/>
</dbReference>
<organism evidence="2 3">
    <name type="scientific">Nocardia vermiculata</name>
    <dbReference type="NCBI Taxonomy" id="257274"/>
    <lineage>
        <taxon>Bacteria</taxon>
        <taxon>Bacillati</taxon>
        <taxon>Actinomycetota</taxon>
        <taxon>Actinomycetes</taxon>
        <taxon>Mycobacteriales</taxon>
        <taxon>Nocardiaceae</taxon>
        <taxon>Nocardia</taxon>
    </lineage>
</organism>
<feature type="compositionally biased region" description="Basic and acidic residues" evidence="1">
    <location>
        <begin position="10"/>
        <end position="19"/>
    </location>
</feature>
<evidence type="ECO:0000313" key="2">
    <source>
        <dbReference type="EMBL" id="NKY53307.1"/>
    </source>
</evidence>